<sequence length="212" mass="23478">MTTKARAVFWDMDGTLIDTEDLHYEVIRDWCAKFGYELTLEANDELIAKTMPEKWQILAPRVDSSATEALFRRECEDWYIERLTADKGLDRALKIVRKVAERGILQACVSNGEHEVVKANVEILGLSDVFSFLVTGGNCDPGKPAPDPYLMAAKQAGFAPEECIAVEDSAVGMAAARAAGLILCGWPHDPSGEFDVDYLLKTGEEFPFDLLD</sequence>
<evidence type="ECO:0000313" key="2">
    <source>
        <dbReference type="Proteomes" id="UP000219215"/>
    </source>
</evidence>
<dbReference type="NCBIfam" id="TIGR01509">
    <property type="entry name" value="HAD-SF-IA-v3"/>
    <property type="match status" value="1"/>
</dbReference>
<keyword evidence="2" id="KW-1185">Reference proteome</keyword>
<gene>
    <name evidence="1" type="ORF">DPRO_3509</name>
</gene>
<dbReference type="InterPro" id="IPR006439">
    <property type="entry name" value="HAD-SF_hydro_IA"/>
</dbReference>
<dbReference type="PANTHER" id="PTHR18901">
    <property type="entry name" value="2-DEOXYGLUCOSE-6-PHOSPHATE PHOSPHATASE 2"/>
    <property type="match status" value="1"/>
</dbReference>
<protein>
    <submittedName>
        <fullName evidence="1">HAD-superfamily hydrolase, subfamily IA, variant 3</fullName>
    </submittedName>
</protein>
<accession>A0A2C8FD92</accession>
<dbReference type="Gene3D" id="1.10.150.240">
    <property type="entry name" value="Putative phosphatase, domain 2"/>
    <property type="match status" value="1"/>
</dbReference>
<dbReference type="Proteomes" id="UP000219215">
    <property type="component" value="Chromosome DPRO"/>
</dbReference>
<dbReference type="AlphaFoldDB" id="A0A2C8FD92"/>
<dbReference type="InterPro" id="IPR023214">
    <property type="entry name" value="HAD_sf"/>
</dbReference>
<dbReference type="Pfam" id="PF00702">
    <property type="entry name" value="Hydrolase"/>
    <property type="match status" value="1"/>
</dbReference>
<keyword evidence="1" id="KW-0378">Hydrolase</keyword>
<evidence type="ECO:0000313" key="1">
    <source>
        <dbReference type="EMBL" id="SOB60425.1"/>
    </source>
</evidence>
<organism evidence="1 2">
    <name type="scientific">Pseudodesulfovibrio profundus</name>
    <dbReference type="NCBI Taxonomy" id="57320"/>
    <lineage>
        <taxon>Bacteria</taxon>
        <taxon>Pseudomonadati</taxon>
        <taxon>Thermodesulfobacteriota</taxon>
        <taxon>Desulfovibrionia</taxon>
        <taxon>Desulfovibrionales</taxon>
        <taxon>Desulfovibrionaceae</taxon>
    </lineage>
</organism>
<dbReference type="GO" id="GO:0016787">
    <property type="term" value="F:hydrolase activity"/>
    <property type="evidence" value="ECO:0007669"/>
    <property type="project" value="UniProtKB-KW"/>
</dbReference>
<dbReference type="SUPFAM" id="SSF56784">
    <property type="entry name" value="HAD-like"/>
    <property type="match status" value="1"/>
</dbReference>
<dbReference type="Gene3D" id="3.40.50.1000">
    <property type="entry name" value="HAD superfamily/HAD-like"/>
    <property type="match status" value="1"/>
</dbReference>
<dbReference type="CDD" id="cd07505">
    <property type="entry name" value="HAD_BPGM-like"/>
    <property type="match status" value="1"/>
</dbReference>
<dbReference type="KEGG" id="pprf:DPRO_3509"/>
<dbReference type="InterPro" id="IPR036412">
    <property type="entry name" value="HAD-like_sf"/>
</dbReference>
<dbReference type="SFLD" id="SFLDG01129">
    <property type="entry name" value="C1.5:_HAD__Beta-PGM__Phosphata"/>
    <property type="match status" value="1"/>
</dbReference>
<proteinExistence type="predicted"/>
<dbReference type="RefSeq" id="WP_157917539.1">
    <property type="nucleotide sequence ID" value="NZ_LT907975.1"/>
</dbReference>
<reference evidence="2" key="1">
    <citation type="submission" date="2017-09" db="EMBL/GenBank/DDBJ databases">
        <authorList>
            <person name="Regsiter A."/>
            <person name="William W."/>
        </authorList>
    </citation>
    <scope>NUCLEOTIDE SEQUENCE [LARGE SCALE GENOMIC DNA]</scope>
    <source>
        <strain evidence="2">500-1</strain>
    </source>
</reference>
<dbReference type="PRINTS" id="PR00413">
    <property type="entry name" value="HADHALOGNASE"/>
</dbReference>
<dbReference type="EMBL" id="LT907975">
    <property type="protein sequence ID" value="SOB60425.1"/>
    <property type="molecule type" value="Genomic_DNA"/>
</dbReference>
<dbReference type="PANTHER" id="PTHR18901:SF38">
    <property type="entry name" value="PSEUDOURIDINE-5'-PHOSPHATASE"/>
    <property type="match status" value="1"/>
</dbReference>
<dbReference type="SFLD" id="SFLDS00003">
    <property type="entry name" value="Haloacid_Dehalogenase"/>
    <property type="match status" value="1"/>
</dbReference>
<name>A0A2C8FD92_9BACT</name>
<dbReference type="InterPro" id="IPR023198">
    <property type="entry name" value="PGP-like_dom2"/>
</dbReference>
<dbReference type="OrthoDB" id="9778019at2"/>